<keyword evidence="5" id="KW-0611">Plant defense</keyword>
<keyword evidence="3" id="KW-0677">Repeat</keyword>
<evidence type="ECO:0000313" key="12">
    <source>
        <dbReference type="Proteomes" id="UP001604336"/>
    </source>
</evidence>
<dbReference type="InterPro" id="IPR038005">
    <property type="entry name" value="RX-like_CC"/>
</dbReference>
<dbReference type="CDD" id="cd14798">
    <property type="entry name" value="RX-CC_like"/>
    <property type="match status" value="1"/>
</dbReference>
<dbReference type="PANTHER" id="PTHR23155">
    <property type="entry name" value="DISEASE RESISTANCE PROTEIN RP"/>
    <property type="match status" value="1"/>
</dbReference>
<keyword evidence="2" id="KW-0433">Leucine-rich repeat</keyword>
<sequence>MAELALTAALLSVDMVFPAIKLQLNSKKDDEDKIENEIEIIIRWLKGMKAFIEDNEDHTHHSSLRKDQVEQVRDIAYEIEYVLEEFALHTMHEFHSTKITRKAFEVAHNIKHGFPIHGISDKIRSINKKIQHIGSQNRIFAAAGSPSSRHAWSSGTSTTRVHVSPLLLDDELVGYKKPKEEFIRQLIYGELDQDRAVPRTGLGEKGLVRIAVVGPGGSGKSTFVKNVFWKRRILGQFDCHAWVHVSQHFDVNELLSSMLDQFRTSRKEPYPHEGGDAPTKLRNYLVEKRYVVVLDDIWRMEHSECIMNAFPTDVFGSRIIVTTRVSDVASSFASSNGYIHNLDGLEWPDAWNLFCKKAFPDSNGECPSELKDCSIKIAKRCEGVPLAILAIGGVLSQKHKYPDVWERFHDSLEYEIGNNSYLSSIGNILLSGYKDLSSNLKSCFLYFSIFPEDYSVDCGKLVRLWVAEGFAMKKDGKTAEEVAEDYLNELILRNLVHVSSWNFDGRRPKNCRVLNLVLKFIVQKCEDENFVSVFSKQNCPNQKLRRLSVQSACTCSPGDIQRASTCWSQGRDFTGVRSMFLFSCDNNSLSPIENSLKHFRLLRVSDLQGSPLTKFPEQIVHLGLLRYLSLRDTEIKMIPKSIKKLRYLETLDLKNTNVIELPKQIRRLKELRHLFASKKTVKNFTDFDSVQGVKVFEGIENLSNLQTLSLVKAGKNGRTIQELKHLSQLRKLGLTGIRTEFGRDLCASIEQMVKLTTLDVCTTKKEEYLELGDLAKPPLCLQRLYLKGRLSEFPKWISSLKNLFKICLKWSRLQYSPLNSLLDLPYLMELQMVDCYVGEELVFEHSSFKKLKNLLIELPELHTILIQKEAMPELQQMSLRRCQNLKMPPFGIDTLAKIEELTLYDMNQEFIASLRKGGEDREMVEHIPVIHSFHPNSQSCPFENLS</sequence>
<protein>
    <submittedName>
        <fullName evidence="11">Disease resistance protein RPM1</fullName>
    </submittedName>
</protein>
<dbReference type="GO" id="GO:0051707">
    <property type="term" value="P:response to other organism"/>
    <property type="evidence" value="ECO:0007669"/>
    <property type="project" value="UniProtKB-ARBA"/>
</dbReference>
<evidence type="ECO:0000259" key="8">
    <source>
        <dbReference type="Pfam" id="PF18052"/>
    </source>
</evidence>
<dbReference type="InterPro" id="IPR041118">
    <property type="entry name" value="Rx_N"/>
</dbReference>
<dbReference type="Pfam" id="PF18052">
    <property type="entry name" value="Rx_N"/>
    <property type="match status" value="1"/>
</dbReference>
<dbReference type="Pfam" id="PF23598">
    <property type="entry name" value="LRR_14"/>
    <property type="match status" value="1"/>
</dbReference>
<dbReference type="AlphaFoldDB" id="A0ABD1QIQ5"/>
<dbReference type="InterPro" id="IPR032675">
    <property type="entry name" value="LRR_dom_sf"/>
</dbReference>
<dbReference type="Gene3D" id="1.20.5.4130">
    <property type="match status" value="1"/>
</dbReference>
<dbReference type="InterPro" id="IPR058922">
    <property type="entry name" value="WHD_DRP"/>
</dbReference>
<dbReference type="Gene3D" id="1.10.10.10">
    <property type="entry name" value="Winged helix-like DNA-binding domain superfamily/Winged helix DNA-binding domain"/>
    <property type="match status" value="1"/>
</dbReference>
<comment type="similarity">
    <text evidence="1">Belongs to the disease resistance NB-LRR family.</text>
</comment>
<evidence type="ECO:0000259" key="7">
    <source>
        <dbReference type="Pfam" id="PF00931"/>
    </source>
</evidence>
<dbReference type="InterPro" id="IPR027417">
    <property type="entry name" value="P-loop_NTPase"/>
</dbReference>
<keyword evidence="12" id="KW-1185">Reference proteome</keyword>
<evidence type="ECO:0000259" key="9">
    <source>
        <dbReference type="Pfam" id="PF23559"/>
    </source>
</evidence>
<dbReference type="EMBL" id="JBFOLK010000011">
    <property type="protein sequence ID" value="KAL2475951.1"/>
    <property type="molecule type" value="Genomic_DNA"/>
</dbReference>
<evidence type="ECO:0000256" key="6">
    <source>
        <dbReference type="ARBA" id="ARBA00022840"/>
    </source>
</evidence>
<dbReference type="PANTHER" id="PTHR23155:SF1205">
    <property type="entry name" value="DISEASE RESISTANCE PROTEIN RPM1"/>
    <property type="match status" value="1"/>
</dbReference>
<dbReference type="InterPro" id="IPR036388">
    <property type="entry name" value="WH-like_DNA-bd_sf"/>
</dbReference>
<dbReference type="GO" id="GO:0005524">
    <property type="term" value="F:ATP binding"/>
    <property type="evidence" value="ECO:0007669"/>
    <property type="project" value="UniProtKB-KW"/>
</dbReference>
<evidence type="ECO:0000256" key="5">
    <source>
        <dbReference type="ARBA" id="ARBA00022821"/>
    </source>
</evidence>
<dbReference type="InterPro" id="IPR002182">
    <property type="entry name" value="NB-ARC"/>
</dbReference>
<dbReference type="FunFam" id="1.10.10.10:FF:000322">
    <property type="entry name" value="Probable disease resistance protein At1g63360"/>
    <property type="match status" value="1"/>
</dbReference>
<dbReference type="Proteomes" id="UP001604336">
    <property type="component" value="Unassembled WGS sequence"/>
</dbReference>
<evidence type="ECO:0000259" key="10">
    <source>
        <dbReference type="Pfam" id="PF23598"/>
    </source>
</evidence>
<gene>
    <name evidence="11" type="ORF">Adt_36687</name>
</gene>
<dbReference type="InterPro" id="IPR044974">
    <property type="entry name" value="Disease_R_plants"/>
</dbReference>
<evidence type="ECO:0000313" key="11">
    <source>
        <dbReference type="EMBL" id="KAL2475951.1"/>
    </source>
</evidence>
<organism evidence="11 12">
    <name type="scientific">Abeliophyllum distichum</name>
    <dbReference type="NCBI Taxonomy" id="126358"/>
    <lineage>
        <taxon>Eukaryota</taxon>
        <taxon>Viridiplantae</taxon>
        <taxon>Streptophyta</taxon>
        <taxon>Embryophyta</taxon>
        <taxon>Tracheophyta</taxon>
        <taxon>Spermatophyta</taxon>
        <taxon>Magnoliopsida</taxon>
        <taxon>eudicotyledons</taxon>
        <taxon>Gunneridae</taxon>
        <taxon>Pentapetalae</taxon>
        <taxon>asterids</taxon>
        <taxon>lamiids</taxon>
        <taxon>Lamiales</taxon>
        <taxon>Oleaceae</taxon>
        <taxon>Forsythieae</taxon>
        <taxon>Abeliophyllum</taxon>
    </lineage>
</organism>
<feature type="domain" description="Disease resistance R13L4/SHOC-2-like LRR" evidence="10">
    <location>
        <begin position="576"/>
        <end position="903"/>
    </location>
</feature>
<evidence type="ECO:0000256" key="4">
    <source>
        <dbReference type="ARBA" id="ARBA00022741"/>
    </source>
</evidence>
<dbReference type="Gene3D" id="1.10.8.430">
    <property type="entry name" value="Helical domain of apoptotic protease-activating factors"/>
    <property type="match status" value="1"/>
</dbReference>
<proteinExistence type="inferred from homology"/>
<name>A0ABD1QIQ5_9LAMI</name>
<evidence type="ECO:0000256" key="3">
    <source>
        <dbReference type="ARBA" id="ARBA00022737"/>
    </source>
</evidence>
<dbReference type="Gene3D" id="3.80.10.10">
    <property type="entry name" value="Ribonuclease Inhibitor"/>
    <property type="match status" value="1"/>
</dbReference>
<dbReference type="SUPFAM" id="SSF52540">
    <property type="entry name" value="P-loop containing nucleoside triphosphate hydrolases"/>
    <property type="match status" value="1"/>
</dbReference>
<dbReference type="InterPro" id="IPR042197">
    <property type="entry name" value="Apaf_helical"/>
</dbReference>
<comment type="caution">
    <text evidence="11">The sequence shown here is derived from an EMBL/GenBank/DDBJ whole genome shotgun (WGS) entry which is preliminary data.</text>
</comment>
<accession>A0ABD1QIQ5</accession>
<dbReference type="SUPFAM" id="SSF52058">
    <property type="entry name" value="L domain-like"/>
    <property type="match status" value="1"/>
</dbReference>
<reference evidence="12" key="1">
    <citation type="submission" date="2024-07" db="EMBL/GenBank/DDBJ databases">
        <title>Two chromosome-level genome assemblies of Korean endemic species Abeliophyllum distichum and Forsythia ovata (Oleaceae).</title>
        <authorList>
            <person name="Jang H."/>
        </authorList>
    </citation>
    <scope>NUCLEOTIDE SEQUENCE [LARGE SCALE GENOMIC DNA]</scope>
</reference>
<evidence type="ECO:0000256" key="1">
    <source>
        <dbReference type="ARBA" id="ARBA00008894"/>
    </source>
</evidence>
<dbReference type="GO" id="GO:0006952">
    <property type="term" value="P:defense response"/>
    <property type="evidence" value="ECO:0007669"/>
    <property type="project" value="UniProtKB-KW"/>
</dbReference>
<keyword evidence="4" id="KW-0547">Nucleotide-binding</keyword>
<dbReference type="InterPro" id="IPR055414">
    <property type="entry name" value="LRR_R13L4/SHOC2-like"/>
</dbReference>
<keyword evidence="6" id="KW-0067">ATP-binding</keyword>
<evidence type="ECO:0000256" key="2">
    <source>
        <dbReference type="ARBA" id="ARBA00022614"/>
    </source>
</evidence>
<dbReference type="PRINTS" id="PR00364">
    <property type="entry name" value="DISEASERSIST"/>
</dbReference>
<dbReference type="Pfam" id="PF23559">
    <property type="entry name" value="WHD_DRP"/>
    <property type="match status" value="1"/>
</dbReference>
<feature type="domain" description="NB-ARC" evidence="7">
    <location>
        <begin position="209"/>
        <end position="362"/>
    </location>
</feature>
<feature type="domain" description="Disease resistance N-terminal" evidence="8">
    <location>
        <begin position="33"/>
        <end position="93"/>
    </location>
</feature>
<dbReference type="Pfam" id="PF00931">
    <property type="entry name" value="NB-ARC"/>
    <property type="match status" value="1"/>
</dbReference>
<dbReference type="Gene3D" id="3.40.50.300">
    <property type="entry name" value="P-loop containing nucleotide triphosphate hydrolases"/>
    <property type="match status" value="1"/>
</dbReference>
<feature type="domain" description="Disease resistance protein winged helix" evidence="9">
    <location>
        <begin position="449"/>
        <end position="520"/>
    </location>
</feature>